<dbReference type="KEGG" id="aep:AMC99_00349"/>
<feature type="domain" description="HTH lacI-type" evidence="4">
    <location>
        <begin position="12"/>
        <end position="62"/>
    </location>
</feature>
<evidence type="ECO:0000259" key="5">
    <source>
        <dbReference type="PROSITE" id="PS50943"/>
    </source>
</evidence>
<dbReference type="AlphaFoldDB" id="A0A0M3T9P6"/>
<dbReference type="PROSITE" id="PS50932">
    <property type="entry name" value="HTH_LACI_2"/>
    <property type="match status" value="1"/>
</dbReference>
<dbReference type="InterPro" id="IPR001387">
    <property type="entry name" value="Cro/C1-type_HTH"/>
</dbReference>
<evidence type="ECO:0000313" key="6">
    <source>
        <dbReference type="EMBL" id="ALE15662.1"/>
    </source>
</evidence>
<dbReference type="CDD" id="cd01392">
    <property type="entry name" value="HTH_LacI"/>
    <property type="match status" value="1"/>
</dbReference>
<reference evidence="6 7" key="1">
    <citation type="submission" date="2015-09" db="EMBL/GenBank/DDBJ databases">
        <title>Complete genome sequence of a benzo[a]pyrene-degrading bacterium Altererythrobacter epoxidivorans CGMCC 1.7731T.</title>
        <authorList>
            <person name="Li Z."/>
            <person name="Cheng H."/>
            <person name="Huo Y."/>
            <person name="Xu X."/>
        </authorList>
    </citation>
    <scope>NUCLEOTIDE SEQUENCE [LARGE SCALE GENOMIC DNA]</scope>
    <source>
        <strain evidence="6 7">CGMCC 1.7731</strain>
    </source>
</reference>
<keyword evidence="7" id="KW-1185">Reference proteome</keyword>
<dbReference type="InterPro" id="IPR046335">
    <property type="entry name" value="LacI/GalR-like_sensor"/>
</dbReference>
<dbReference type="PANTHER" id="PTHR30146:SF120">
    <property type="entry name" value="ALANINE RACEMASE"/>
    <property type="match status" value="1"/>
</dbReference>
<organism evidence="6 7">
    <name type="scientific">Altererythrobacter epoxidivorans</name>
    <dbReference type="NCBI Taxonomy" id="361183"/>
    <lineage>
        <taxon>Bacteria</taxon>
        <taxon>Pseudomonadati</taxon>
        <taxon>Pseudomonadota</taxon>
        <taxon>Alphaproteobacteria</taxon>
        <taxon>Sphingomonadales</taxon>
        <taxon>Erythrobacteraceae</taxon>
        <taxon>Altererythrobacter</taxon>
    </lineage>
</organism>
<accession>A0A0M3T9P6</accession>
<dbReference type="InterPro" id="IPR028082">
    <property type="entry name" value="Peripla_BP_I"/>
</dbReference>
<dbReference type="GO" id="GO:0000976">
    <property type="term" value="F:transcription cis-regulatory region binding"/>
    <property type="evidence" value="ECO:0007669"/>
    <property type="project" value="TreeGrafter"/>
</dbReference>
<dbReference type="PANTHER" id="PTHR30146">
    <property type="entry name" value="LACI-RELATED TRANSCRIPTIONAL REPRESSOR"/>
    <property type="match status" value="1"/>
</dbReference>
<dbReference type="SUPFAM" id="SSF47413">
    <property type="entry name" value="lambda repressor-like DNA-binding domains"/>
    <property type="match status" value="1"/>
</dbReference>
<dbReference type="GO" id="GO:0003700">
    <property type="term" value="F:DNA-binding transcription factor activity"/>
    <property type="evidence" value="ECO:0007669"/>
    <property type="project" value="TreeGrafter"/>
</dbReference>
<feature type="domain" description="HTH cro/C1-type" evidence="5">
    <location>
        <begin position="12"/>
        <end position="52"/>
    </location>
</feature>
<evidence type="ECO:0000256" key="2">
    <source>
        <dbReference type="ARBA" id="ARBA00023125"/>
    </source>
</evidence>
<evidence type="ECO:0000256" key="1">
    <source>
        <dbReference type="ARBA" id="ARBA00023015"/>
    </source>
</evidence>
<dbReference type="Pfam" id="PF00356">
    <property type="entry name" value="LacI"/>
    <property type="match status" value="1"/>
</dbReference>
<dbReference type="InterPro" id="IPR000843">
    <property type="entry name" value="HTH_LacI"/>
</dbReference>
<dbReference type="PROSITE" id="PS50943">
    <property type="entry name" value="HTH_CROC1"/>
    <property type="match status" value="1"/>
</dbReference>
<keyword evidence="3" id="KW-0804">Transcription</keyword>
<dbReference type="Proteomes" id="UP000057938">
    <property type="component" value="Chromosome"/>
</dbReference>
<dbReference type="EMBL" id="CP012669">
    <property type="protein sequence ID" value="ALE15662.1"/>
    <property type="molecule type" value="Genomic_DNA"/>
</dbReference>
<dbReference type="SMART" id="SM00354">
    <property type="entry name" value="HTH_LACI"/>
    <property type="match status" value="1"/>
</dbReference>
<dbReference type="Gene3D" id="3.40.50.2300">
    <property type="match status" value="2"/>
</dbReference>
<name>A0A0M3T9P6_9SPHN</name>
<dbReference type="SUPFAM" id="SSF53822">
    <property type="entry name" value="Periplasmic binding protein-like I"/>
    <property type="match status" value="1"/>
</dbReference>
<evidence type="ECO:0000256" key="3">
    <source>
        <dbReference type="ARBA" id="ARBA00023163"/>
    </source>
</evidence>
<dbReference type="Gene3D" id="1.10.260.40">
    <property type="entry name" value="lambda repressor-like DNA-binding domains"/>
    <property type="match status" value="1"/>
</dbReference>
<dbReference type="InterPro" id="IPR010982">
    <property type="entry name" value="Lambda_DNA-bd_dom_sf"/>
</dbReference>
<gene>
    <name evidence="6" type="ORF">AMC99_00349</name>
</gene>
<dbReference type="RefSeq" id="WP_061921974.1">
    <property type="nucleotide sequence ID" value="NZ_CP012669.1"/>
</dbReference>
<sequence>MDRAIRKSTAWDVAEKAGVSQSTVSRVFTGSTRISEQTRARVMAAAEALDYLPDKRASRLRSGQTGVLAVVLITRAEDSAQEVNPFTYALLGGVCRAASARGYETLVSFQSSPDEFYGRYVEQRDADAMIVLGTTQNAEAWDYFRPILQRDDHSICWGLPYEEAHSVRSDNRAGGRMAAQHLWAQGYRKPAFIGPVECTQRQFQERYEGFCEALGELGGEALIMRDVSTNDRFEQGRDAVARLIETGAEFDSIFAACDFIALGASEALTQHGIDVPGAVGIVGYDGLAATAHASPPLTTIKPDLEEAGRQLIARVLEEEPDGEASLAPVDLIARASTARS</sequence>
<protein>
    <submittedName>
        <fullName evidence="6">Transcriptional regulator</fullName>
    </submittedName>
</protein>
<evidence type="ECO:0000313" key="7">
    <source>
        <dbReference type="Proteomes" id="UP000057938"/>
    </source>
</evidence>
<keyword evidence="1" id="KW-0805">Transcription regulation</keyword>
<keyword evidence="2" id="KW-0238">DNA-binding</keyword>
<dbReference type="PATRIC" id="fig|361183.4.peg.348"/>
<dbReference type="STRING" id="361183.AMC99_00349"/>
<dbReference type="Pfam" id="PF13377">
    <property type="entry name" value="Peripla_BP_3"/>
    <property type="match status" value="1"/>
</dbReference>
<dbReference type="OrthoDB" id="8433438at2"/>
<proteinExistence type="predicted"/>
<evidence type="ECO:0000259" key="4">
    <source>
        <dbReference type="PROSITE" id="PS50932"/>
    </source>
</evidence>